<dbReference type="GO" id="GO:0004252">
    <property type="term" value="F:serine-type endopeptidase activity"/>
    <property type="evidence" value="ECO:0007669"/>
    <property type="project" value="InterPro"/>
</dbReference>
<sequence length="313" mass="33510">MTNSASNNGKILEAFSGNLADIVEQASKAIVQINGRRRTSSSGVHWRPGIIVTTDRFINRDEEIRVTLPEGQTISATLEGRDETRDLAVLKIPETALNTANLGDATTLKVGHLVLAIARCQENSISASLGIISSLGESWRTWGGFSIDRSIRPSLILYPGFSGGPLVDTQGKVVGINTTVPRHTALTIPNTIVNRIVDQLLETGNIRYGYLGLGMQPVQLPLVLQQSLNLPDNGGVIVVSVEASSPADKAGVLIGDILVELSGTSINDISDVHSMLGPERVNRPIQAKIVRGGNSIELTITVGVRPQRGYRNE</sequence>
<comment type="caution">
    <text evidence="5">The sequence shown here is derived from an EMBL/GenBank/DDBJ whole genome shotgun (WGS) entry which is preliminary data.</text>
</comment>
<evidence type="ECO:0000259" key="4">
    <source>
        <dbReference type="PROSITE" id="PS50106"/>
    </source>
</evidence>
<dbReference type="SMART" id="SM00228">
    <property type="entry name" value="PDZ"/>
    <property type="match status" value="1"/>
</dbReference>
<keyword evidence="3" id="KW-0378">Hydrolase</keyword>
<dbReference type="InterPro" id="IPR036034">
    <property type="entry name" value="PDZ_sf"/>
</dbReference>
<feature type="domain" description="PDZ" evidence="4">
    <location>
        <begin position="217"/>
        <end position="270"/>
    </location>
</feature>
<dbReference type="SUPFAM" id="SSF50156">
    <property type="entry name" value="PDZ domain-like"/>
    <property type="match status" value="1"/>
</dbReference>
<comment type="similarity">
    <text evidence="1">Belongs to the peptidase S1C family.</text>
</comment>
<evidence type="ECO:0000313" key="5">
    <source>
        <dbReference type="EMBL" id="MBD2183559.1"/>
    </source>
</evidence>
<dbReference type="InterPro" id="IPR001478">
    <property type="entry name" value="PDZ"/>
</dbReference>
<evidence type="ECO:0000256" key="1">
    <source>
        <dbReference type="ARBA" id="ARBA00010541"/>
    </source>
</evidence>
<dbReference type="Proteomes" id="UP000641646">
    <property type="component" value="Unassembled WGS sequence"/>
</dbReference>
<dbReference type="PANTHER" id="PTHR22939">
    <property type="entry name" value="SERINE PROTEASE FAMILY S1C HTRA-RELATED"/>
    <property type="match status" value="1"/>
</dbReference>
<dbReference type="Pfam" id="PF13180">
    <property type="entry name" value="PDZ_2"/>
    <property type="match status" value="1"/>
</dbReference>
<organism evidence="5 6">
    <name type="scientific">Aerosakkonema funiforme FACHB-1375</name>
    <dbReference type="NCBI Taxonomy" id="2949571"/>
    <lineage>
        <taxon>Bacteria</taxon>
        <taxon>Bacillati</taxon>
        <taxon>Cyanobacteriota</taxon>
        <taxon>Cyanophyceae</taxon>
        <taxon>Oscillatoriophycideae</taxon>
        <taxon>Aerosakkonematales</taxon>
        <taxon>Aerosakkonemataceae</taxon>
        <taxon>Aerosakkonema</taxon>
    </lineage>
</organism>
<dbReference type="SUPFAM" id="SSF50494">
    <property type="entry name" value="Trypsin-like serine proteases"/>
    <property type="match status" value="1"/>
</dbReference>
<name>A0A926VH02_9CYAN</name>
<dbReference type="PANTHER" id="PTHR22939:SF129">
    <property type="entry name" value="SERINE PROTEASE HTRA2, MITOCHONDRIAL"/>
    <property type="match status" value="1"/>
</dbReference>
<keyword evidence="2" id="KW-0645">Protease</keyword>
<keyword evidence="6" id="KW-1185">Reference proteome</keyword>
<evidence type="ECO:0000313" key="6">
    <source>
        <dbReference type="Proteomes" id="UP000641646"/>
    </source>
</evidence>
<dbReference type="AlphaFoldDB" id="A0A926VH02"/>
<dbReference type="Pfam" id="PF13365">
    <property type="entry name" value="Trypsin_2"/>
    <property type="match status" value="1"/>
</dbReference>
<dbReference type="RefSeq" id="WP_190468116.1">
    <property type="nucleotide sequence ID" value="NZ_JACJPW010000058.1"/>
</dbReference>
<gene>
    <name evidence="5" type="ORF">H6G03_21275</name>
</gene>
<reference evidence="5" key="2">
    <citation type="submission" date="2020-08" db="EMBL/GenBank/DDBJ databases">
        <authorList>
            <person name="Chen M."/>
            <person name="Teng W."/>
            <person name="Zhao L."/>
            <person name="Hu C."/>
            <person name="Zhou Y."/>
            <person name="Han B."/>
            <person name="Song L."/>
            <person name="Shu W."/>
        </authorList>
    </citation>
    <scope>NUCLEOTIDE SEQUENCE</scope>
    <source>
        <strain evidence="5">FACHB-1375</strain>
    </source>
</reference>
<dbReference type="PROSITE" id="PS50106">
    <property type="entry name" value="PDZ"/>
    <property type="match status" value="1"/>
</dbReference>
<evidence type="ECO:0000256" key="3">
    <source>
        <dbReference type="ARBA" id="ARBA00022801"/>
    </source>
</evidence>
<dbReference type="Gene3D" id="2.40.10.120">
    <property type="match status" value="1"/>
</dbReference>
<dbReference type="InterPro" id="IPR009003">
    <property type="entry name" value="Peptidase_S1_PA"/>
</dbReference>
<protein>
    <submittedName>
        <fullName evidence="5">Trypsin-like peptidase domain-containing protein</fullName>
    </submittedName>
</protein>
<dbReference type="PRINTS" id="PR00834">
    <property type="entry name" value="PROTEASES2C"/>
</dbReference>
<dbReference type="EMBL" id="JACJPW010000058">
    <property type="protein sequence ID" value="MBD2183559.1"/>
    <property type="molecule type" value="Genomic_DNA"/>
</dbReference>
<dbReference type="GO" id="GO:0042597">
    <property type="term" value="C:periplasmic space"/>
    <property type="evidence" value="ECO:0007669"/>
    <property type="project" value="TreeGrafter"/>
</dbReference>
<dbReference type="Gene3D" id="2.30.42.10">
    <property type="match status" value="1"/>
</dbReference>
<dbReference type="InterPro" id="IPR001940">
    <property type="entry name" value="Peptidase_S1C"/>
</dbReference>
<evidence type="ECO:0000256" key="2">
    <source>
        <dbReference type="ARBA" id="ARBA00022670"/>
    </source>
</evidence>
<dbReference type="GO" id="GO:0006515">
    <property type="term" value="P:protein quality control for misfolded or incompletely synthesized proteins"/>
    <property type="evidence" value="ECO:0007669"/>
    <property type="project" value="TreeGrafter"/>
</dbReference>
<accession>A0A926VH02</accession>
<reference evidence="5" key="1">
    <citation type="journal article" date="2015" name="ISME J.">
        <title>Draft Genome Sequence of Streptomyces incarnatus NRRL8089, which Produces the Nucleoside Antibiotic Sinefungin.</title>
        <authorList>
            <person name="Oshima K."/>
            <person name="Hattori M."/>
            <person name="Shimizu H."/>
            <person name="Fukuda K."/>
            <person name="Nemoto M."/>
            <person name="Inagaki K."/>
            <person name="Tamura T."/>
        </authorList>
    </citation>
    <scope>NUCLEOTIDE SEQUENCE</scope>
    <source>
        <strain evidence="5">FACHB-1375</strain>
    </source>
</reference>
<proteinExistence type="inferred from homology"/>